<name>A0A0R3QGV4_9BILA</name>
<reference evidence="2 3" key="2">
    <citation type="submission" date="2018-11" db="EMBL/GenBank/DDBJ databases">
        <authorList>
            <consortium name="Pathogen Informatics"/>
        </authorList>
    </citation>
    <scope>NUCLEOTIDE SEQUENCE [LARGE SCALE GENOMIC DNA]</scope>
</reference>
<proteinExistence type="predicted"/>
<dbReference type="AlphaFoldDB" id="A0A0R3QGV4"/>
<organism evidence="4">
    <name type="scientific">Brugia timori</name>
    <dbReference type="NCBI Taxonomy" id="42155"/>
    <lineage>
        <taxon>Eukaryota</taxon>
        <taxon>Metazoa</taxon>
        <taxon>Ecdysozoa</taxon>
        <taxon>Nematoda</taxon>
        <taxon>Chromadorea</taxon>
        <taxon>Rhabditida</taxon>
        <taxon>Spirurina</taxon>
        <taxon>Spiruromorpha</taxon>
        <taxon>Filarioidea</taxon>
        <taxon>Onchocercidae</taxon>
        <taxon>Brugia</taxon>
    </lineage>
</organism>
<evidence type="ECO:0000313" key="3">
    <source>
        <dbReference type="Proteomes" id="UP000280834"/>
    </source>
</evidence>
<feature type="region of interest" description="Disordered" evidence="1">
    <location>
        <begin position="1"/>
        <end position="21"/>
    </location>
</feature>
<sequence length="111" mass="12278">MGPAFLPALTPIGAGPPRPLRGPCPAHRRSCIYWRLPRLRAERHGNLPTSSLEWMPLSLATSPRGEERRDTPIHGDVRRLLASRQVVVAKAAMQMRGIKRRRPGCSSTPAV</sequence>
<accession>A0A0R3QGV4</accession>
<evidence type="ECO:0000313" key="2">
    <source>
        <dbReference type="EMBL" id="VDO17410.1"/>
    </source>
</evidence>
<keyword evidence="3" id="KW-1185">Reference proteome</keyword>
<dbReference type="WBParaSite" id="BTMF_0000561001-mRNA-1">
    <property type="protein sequence ID" value="BTMF_0000561001-mRNA-1"/>
    <property type="gene ID" value="BTMF_0000561001"/>
</dbReference>
<evidence type="ECO:0000256" key="1">
    <source>
        <dbReference type="SAM" id="MobiDB-lite"/>
    </source>
</evidence>
<gene>
    <name evidence="2" type="ORF">BTMF_LOCUS4885</name>
</gene>
<dbReference type="Proteomes" id="UP000280834">
    <property type="component" value="Unassembled WGS sequence"/>
</dbReference>
<evidence type="ECO:0000313" key="4">
    <source>
        <dbReference type="WBParaSite" id="BTMF_0000561001-mRNA-1"/>
    </source>
</evidence>
<reference evidence="4" key="1">
    <citation type="submission" date="2017-02" db="UniProtKB">
        <authorList>
            <consortium name="WormBaseParasite"/>
        </authorList>
    </citation>
    <scope>IDENTIFICATION</scope>
</reference>
<dbReference type="EMBL" id="UZAG01005011">
    <property type="protein sequence ID" value="VDO17410.1"/>
    <property type="molecule type" value="Genomic_DNA"/>
</dbReference>
<protein>
    <submittedName>
        <fullName evidence="2 4">Uncharacterized protein</fullName>
    </submittedName>
</protein>